<comment type="caution">
    <text evidence="1">The sequence shown here is derived from an EMBL/GenBank/DDBJ whole genome shotgun (WGS) entry which is preliminary data.</text>
</comment>
<dbReference type="PATRIC" id="fig|86662.23.peg.3266"/>
<dbReference type="EMBL" id="LXLX01000041">
    <property type="protein sequence ID" value="OFD90594.1"/>
    <property type="molecule type" value="Genomic_DNA"/>
</dbReference>
<dbReference type="RefSeq" id="WP_002114369.1">
    <property type="nucleotide sequence ID" value="NZ_CP035963.1"/>
</dbReference>
<protein>
    <submittedName>
        <fullName evidence="1">Uncharacterized protein</fullName>
    </submittedName>
</protein>
<gene>
    <name evidence="1" type="ORF">BWGOE11_33970</name>
</gene>
<name>A0A1C4F5M2_BACMY</name>
<organism evidence="1 2">
    <name type="scientific">Bacillus mycoides</name>
    <dbReference type="NCBI Taxonomy" id="1405"/>
    <lineage>
        <taxon>Bacteria</taxon>
        <taxon>Bacillati</taxon>
        <taxon>Bacillota</taxon>
        <taxon>Bacilli</taxon>
        <taxon>Bacillales</taxon>
        <taxon>Bacillaceae</taxon>
        <taxon>Bacillus</taxon>
        <taxon>Bacillus cereus group</taxon>
    </lineage>
</organism>
<sequence length="48" mass="5521">MYSLVVGVFLLVLILSAVWFVVGKLGIFDWIGNFALKMKNIFKEEDKK</sequence>
<reference evidence="1 2" key="1">
    <citation type="submission" date="2016-05" db="EMBL/GenBank/DDBJ databases">
        <title>Bacillus thuringiensis and Bacillus weihenstephanensis as novel biocontrol agents of wilt causing Verticillium species.</title>
        <authorList>
            <person name="Hollensteiner J."/>
            <person name="Wemheuer F."/>
            <person name="Harting R."/>
            <person name="Kolarzyk A."/>
            <person name="Diaz-Valerio S."/>
            <person name="Poehlein A."/>
            <person name="Brzuszkiewicz E."/>
            <person name="Nesemann K."/>
            <person name="Braus-Stromeyer S."/>
            <person name="Braus G."/>
            <person name="Daniel R."/>
            <person name="Liesegang H."/>
        </authorList>
    </citation>
    <scope>NUCLEOTIDE SEQUENCE [LARGE SCALE GENOMIC DNA]</scope>
    <source>
        <strain evidence="1 2">GOE11</strain>
    </source>
</reference>
<evidence type="ECO:0000313" key="2">
    <source>
        <dbReference type="Proteomes" id="UP000175835"/>
    </source>
</evidence>
<accession>A0A1C4F5M2</accession>
<evidence type="ECO:0000313" key="1">
    <source>
        <dbReference type="EMBL" id="OFD90594.1"/>
    </source>
</evidence>
<proteinExistence type="predicted"/>
<dbReference type="Proteomes" id="UP000175835">
    <property type="component" value="Unassembled WGS sequence"/>
</dbReference>
<dbReference type="AlphaFoldDB" id="A0A1C4F5M2"/>